<reference evidence="3" key="1">
    <citation type="submission" date="2022-07" db="EMBL/GenBank/DDBJ databases">
        <title>Description and genome-wide analysis of Profundicola chukchiensis gen. nov., sp. nov., marine bacteria isolated from bottom sediments of the Chukchi Sea.</title>
        <authorList>
            <person name="Romanenko L."/>
            <person name="Otstavnykh N."/>
            <person name="Kurilenko V."/>
            <person name="Eremeev V."/>
            <person name="Velansky P."/>
            <person name="Mikhailov V."/>
            <person name="Isaeva M."/>
        </authorList>
    </citation>
    <scope>NUCLEOTIDE SEQUENCE</scope>
    <source>
        <strain evidence="3">KMM 9713</strain>
    </source>
</reference>
<keyword evidence="2" id="KW-1133">Transmembrane helix</keyword>
<feature type="coiled-coil region" evidence="1">
    <location>
        <begin position="47"/>
        <end position="74"/>
    </location>
</feature>
<dbReference type="InterPro" id="IPR007060">
    <property type="entry name" value="FtsL/DivIC"/>
</dbReference>
<accession>A0A9X4N3H2</accession>
<evidence type="ECO:0000313" key="3">
    <source>
        <dbReference type="EMBL" id="MDG4946224.1"/>
    </source>
</evidence>
<keyword evidence="4" id="KW-1185">Reference proteome</keyword>
<name>A0A9X4N3H2_9FLAO</name>
<dbReference type="AlphaFoldDB" id="A0A9X4N3H2"/>
<gene>
    <name evidence="3" type="ORF">NMK71_07350</name>
</gene>
<feature type="transmembrane region" description="Helical" evidence="2">
    <location>
        <begin position="15"/>
        <end position="32"/>
    </location>
</feature>
<organism evidence="3 4">
    <name type="scientific">Profundicola chukchiensis</name>
    <dbReference type="NCBI Taxonomy" id="2961959"/>
    <lineage>
        <taxon>Bacteria</taxon>
        <taxon>Pseudomonadati</taxon>
        <taxon>Bacteroidota</taxon>
        <taxon>Flavobacteriia</taxon>
        <taxon>Flavobacteriales</taxon>
        <taxon>Weeksellaceae</taxon>
        <taxon>Profundicola</taxon>
    </lineage>
</organism>
<evidence type="ECO:0000256" key="2">
    <source>
        <dbReference type="SAM" id="Phobius"/>
    </source>
</evidence>
<sequence length="107" mass="13334">MSEETTKMKWYNYLLNKYFIVGLAFVVWMVFFDQNSYLLHKDLDDDIVNLREERAYFKAEIEKEQNHLDRMEKDPREYERLAREKYLMKKENEDIFVIEKKDSLEYE</sequence>
<dbReference type="EMBL" id="JANCMU010000003">
    <property type="protein sequence ID" value="MDG4946224.1"/>
    <property type="molecule type" value="Genomic_DNA"/>
</dbReference>
<proteinExistence type="predicted"/>
<dbReference type="Pfam" id="PF04977">
    <property type="entry name" value="DivIC"/>
    <property type="match status" value="1"/>
</dbReference>
<dbReference type="RefSeq" id="WP_304416053.1">
    <property type="nucleotide sequence ID" value="NZ_JANAIE010000001.1"/>
</dbReference>
<dbReference type="Proteomes" id="UP001152599">
    <property type="component" value="Unassembled WGS sequence"/>
</dbReference>
<evidence type="ECO:0000313" key="4">
    <source>
        <dbReference type="Proteomes" id="UP001152599"/>
    </source>
</evidence>
<evidence type="ECO:0000256" key="1">
    <source>
        <dbReference type="SAM" id="Coils"/>
    </source>
</evidence>
<keyword evidence="2" id="KW-0472">Membrane</keyword>
<keyword evidence="1" id="KW-0175">Coiled coil</keyword>
<protein>
    <submittedName>
        <fullName evidence="3">Septum formation initiator family protein</fullName>
    </submittedName>
</protein>
<comment type="caution">
    <text evidence="3">The sequence shown here is derived from an EMBL/GenBank/DDBJ whole genome shotgun (WGS) entry which is preliminary data.</text>
</comment>
<keyword evidence="2" id="KW-0812">Transmembrane</keyword>